<feature type="compositionally biased region" description="Basic and acidic residues" evidence="1">
    <location>
        <begin position="84"/>
        <end position="96"/>
    </location>
</feature>
<evidence type="ECO:0000313" key="2">
    <source>
        <dbReference type="EMBL" id="RCH87902.1"/>
    </source>
</evidence>
<gene>
    <name evidence="2" type="ORF">CU098_008413</name>
</gene>
<protein>
    <submittedName>
        <fullName evidence="2">Uncharacterized protein</fullName>
    </submittedName>
</protein>
<name>A0A367JD56_RHIST</name>
<comment type="caution">
    <text evidence="2">The sequence shown here is derived from an EMBL/GenBank/DDBJ whole genome shotgun (WGS) entry which is preliminary data.</text>
</comment>
<dbReference type="EMBL" id="PJQM01003627">
    <property type="protein sequence ID" value="RCH87902.1"/>
    <property type="molecule type" value="Genomic_DNA"/>
</dbReference>
<dbReference type="AlphaFoldDB" id="A0A367JD56"/>
<sequence>MSVLGILQDQYLRLAACMIDYRPKPLRIVVISVEANQSLQDKQSIIPQYLAKMTLLSWKYENILKILLNHNLQEVKKTYQARNNVDDGSKGKEKPRPGPLFGISIG</sequence>
<organism evidence="2 3">
    <name type="scientific">Rhizopus stolonifer</name>
    <name type="common">Rhizopus nigricans</name>
    <dbReference type="NCBI Taxonomy" id="4846"/>
    <lineage>
        <taxon>Eukaryota</taxon>
        <taxon>Fungi</taxon>
        <taxon>Fungi incertae sedis</taxon>
        <taxon>Mucoromycota</taxon>
        <taxon>Mucoromycotina</taxon>
        <taxon>Mucoromycetes</taxon>
        <taxon>Mucorales</taxon>
        <taxon>Mucorineae</taxon>
        <taxon>Rhizopodaceae</taxon>
        <taxon>Rhizopus</taxon>
    </lineage>
</organism>
<keyword evidence="3" id="KW-1185">Reference proteome</keyword>
<proteinExistence type="predicted"/>
<dbReference type="Proteomes" id="UP000253551">
    <property type="component" value="Unassembled WGS sequence"/>
</dbReference>
<accession>A0A367JD56</accession>
<evidence type="ECO:0000313" key="3">
    <source>
        <dbReference type="Proteomes" id="UP000253551"/>
    </source>
</evidence>
<reference evidence="2 3" key="1">
    <citation type="journal article" date="2018" name="G3 (Bethesda)">
        <title>Phylogenetic and Phylogenomic Definition of Rhizopus Species.</title>
        <authorList>
            <person name="Gryganskyi A.P."/>
            <person name="Golan J."/>
            <person name="Dolatabadi S."/>
            <person name="Mondo S."/>
            <person name="Robb S."/>
            <person name="Idnurm A."/>
            <person name="Muszewska A."/>
            <person name="Steczkiewicz K."/>
            <person name="Masonjones S."/>
            <person name="Liao H.L."/>
            <person name="Gajdeczka M.T."/>
            <person name="Anike F."/>
            <person name="Vuek A."/>
            <person name="Anishchenko I.M."/>
            <person name="Voigt K."/>
            <person name="de Hoog G.S."/>
            <person name="Smith M.E."/>
            <person name="Heitman J."/>
            <person name="Vilgalys R."/>
            <person name="Stajich J.E."/>
        </authorList>
    </citation>
    <scope>NUCLEOTIDE SEQUENCE [LARGE SCALE GENOMIC DNA]</scope>
    <source>
        <strain evidence="2 3">LSU 92-RS-03</strain>
    </source>
</reference>
<feature type="region of interest" description="Disordered" evidence="1">
    <location>
        <begin position="83"/>
        <end position="106"/>
    </location>
</feature>
<evidence type="ECO:0000256" key="1">
    <source>
        <dbReference type="SAM" id="MobiDB-lite"/>
    </source>
</evidence>